<evidence type="ECO:0000313" key="3">
    <source>
        <dbReference type="Proteomes" id="UP000036681"/>
    </source>
</evidence>
<dbReference type="AlphaFoldDB" id="A0A0M3IT15"/>
<evidence type="ECO:0000256" key="1">
    <source>
        <dbReference type="SAM" id="SignalP"/>
    </source>
</evidence>
<dbReference type="InterPro" id="IPR003677">
    <property type="entry name" value="ANIS5_cation-bd"/>
</dbReference>
<keyword evidence="1" id="KW-0732">Signal</keyword>
<sequence>MYAAFLLGLVAISFCGVRAEDDEAATLELMEPWPKTLQALQPKFLVEASEEARQQFDAIIADKSLTLSETEGKLSKWAAEQGDETESQFEDAKKKLRSMFEKVQEAIAASSISDAAKQAFAKIDDIIADKKETAQRRAQQIKEYVDSLSEDVRSEMKKFMKLTVSNVFDEIKSEIH</sequence>
<dbReference type="WBParaSite" id="ALUE_0002189301-mRNA-1">
    <property type="protein sequence ID" value="ALUE_0002189301-mRNA-1"/>
    <property type="gene ID" value="ALUE_0002189301"/>
</dbReference>
<protein>
    <submittedName>
        <fullName evidence="4">ANIS5_cation-bd domain-containing protein</fullName>
    </submittedName>
</protein>
<dbReference type="PANTHER" id="PTHR21593">
    <property type="entry name" value="PRION-LIKE- Q/N-RICH -DOMAIN-BEARING PROTEIN PROTEIN"/>
    <property type="match status" value="1"/>
</dbReference>
<organism evidence="3 4">
    <name type="scientific">Ascaris lumbricoides</name>
    <name type="common">Giant roundworm</name>
    <dbReference type="NCBI Taxonomy" id="6252"/>
    <lineage>
        <taxon>Eukaryota</taxon>
        <taxon>Metazoa</taxon>
        <taxon>Ecdysozoa</taxon>
        <taxon>Nematoda</taxon>
        <taxon>Chromadorea</taxon>
        <taxon>Rhabditida</taxon>
        <taxon>Spirurina</taxon>
        <taxon>Ascaridomorpha</taxon>
        <taxon>Ascaridoidea</taxon>
        <taxon>Ascarididae</taxon>
        <taxon>Ascaris</taxon>
    </lineage>
</organism>
<dbReference type="Proteomes" id="UP000036681">
    <property type="component" value="Unplaced"/>
</dbReference>
<evidence type="ECO:0000313" key="4">
    <source>
        <dbReference type="WBParaSite" id="ALUE_0002189301-mRNA-1"/>
    </source>
</evidence>
<accession>A0A0M3IT15</accession>
<dbReference type="PANTHER" id="PTHR21593:SF37">
    <property type="entry name" value="DUF148 DOMAIN-CONTAINING PROTEIN"/>
    <property type="match status" value="1"/>
</dbReference>
<feature type="signal peptide" evidence="1">
    <location>
        <begin position="1"/>
        <end position="19"/>
    </location>
</feature>
<feature type="chain" id="PRO_5005657472" evidence="1">
    <location>
        <begin position="20"/>
        <end position="176"/>
    </location>
</feature>
<keyword evidence="3" id="KW-1185">Reference proteome</keyword>
<name>A0A0M3IT15_ASCLU</name>
<dbReference type="Pfam" id="PF02520">
    <property type="entry name" value="ANIS5_cation-bd"/>
    <property type="match status" value="1"/>
</dbReference>
<proteinExistence type="predicted"/>
<dbReference type="InterPro" id="IPR052823">
    <property type="entry name" value="SXP/RAL-2_related"/>
</dbReference>
<feature type="domain" description="SXP/RAL-2 family protein Ani s 5-like cation-binding" evidence="2">
    <location>
        <begin position="51"/>
        <end position="153"/>
    </location>
</feature>
<evidence type="ECO:0000259" key="2">
    <source>
        <dbReference type="Pfam" id="PF02520"/>
    </source>
</evidence>
<reference evidence="4" key="1">
    <citation type="submission" date="2017-02" db="UniProtKB">
        <authorList>
            <consortium name="WormBaseParasite"/>
        </authorList>
    </citation>
    <scope>IDENTIFICATION</scope>
</reference>